<evidence type="ECO:0000313" key="2">
    <source>
        <dbReference type="EMBL" id="KAB1076772.1"/>
    </source>
</evidence>
<dbReference type="OrthoDB" id="8001796at2"/>
<protein>
    <recommendedName>
        <fullName evidence="1">DUF6894 domain-containing protein</fullName>
    </recommendedName>
</protein>
<organism evidence="2 3">
    <name type="scientific">Methylobacterium soli</name>
    <dbReference type="NCBI Taxonomy" id="553447"/>
    <lineage>
        <taxon>Bacteria</taxon>
        <taxon>Pseudomonadati</taxon>
        <taxon>Pseudomonadota</taxon>
        <taxon>Alphaproteobacteria</taxon>
        <taxon>Hyphomicrobiales</taxon>
        <taxon>Methylobacteriaceae</taxon>
        <taxon>Methylobacterium</taxon>
    </lineage>
</organism>
<comment type="caution">
    <text evidence="2">The sequence shown here is derived from an EMBL/GenBank/DDBJ whole genome shotgun (WGS) entry which is preliminary data.</text>
</comment>
<accession>A0A6L3STJ6</accession>
<proteinExistence type="predicted"/>
<dbReference type="InterPro" id="IPR054189">
    <property type="entry name" value="DUF6894"/>
</dbReference>
<gene>
    <name evidence="2" type="ORF">F6X53_22045</name>
</gene>
<evidence type="ECO:0000313" key="3">
    <source>
        <dbReference type="Proteomes" id="UP000474159"/>
    </source>
</evidence>
<dbReference type="Proteomes" id="UP000474159">
    <property type="component" value="Unassembled WGS sequence"/>
</dbReference>
<keyword evidence="3" id="KW-1185">Reference proteome</keyword>
<dbReference type="RefSeq" id="WP_151002510.1">
    <property type="nucleotide sequence ID" value="NZ_BPQY01000432.1"/>
</dbReference>
<sequence length="83" mass="9103">MPRYYFDLHDCISVRDELGLDLPDLAAVRTEAHRALAELAANHTAEDGSVQICTEVRDREGNCVLSATLLILSKLHTPVMSGP</sequence>
<dbReference type="AlphaFoldDB" id="A0A6L3STJ6"/>
<feature type="domain" description="DUF6894" evidence="1">
    <location>
        <begin position="3"/>
        <end position="69"/>
    </location>
</feature>
<dbReference type="Pfam" id="PF21834">
    <property type="entry name" value="DUF6894"/>
    <property type="match status" value="1"/>
</dbReference>
<reference evidence="2 3" key="1">
    <citation type="submission" date="2019-09" db="EMBL/GenBank/DDBJ databases">
        <title>YIM 48816 draft genome.</title>
        <authorList>
            <person name="Jiang L."/>
        </authorList>
    </citation>
    <scope>NUCLEOTIDE SEQUENCE [LARGE SCALE GENOMIC DNA]</scope>
    <source>
        <strain evidence="2 3">YIM 48816</strain>
    </source>
</reference>
<name>A0A6L3STJ6_9HYPH</name>
<evidence type="ECO:0000259" key="1">
    <source>
        <dbReference type="Pfam" id="PF21834"/>
    </source>
</evidence>
<dbReference type="EMBL" id="VZZK01000027">
    <property type="protein sequence ID" value="KAB1076772.1"/>
    <property type="molecule type" value="Genomic_DNA"/>
</dbReference>